<evidence type="ECO:0000256" key="1">
    <source>
        <dbReference type="ARBA" id="ARBA00004726"/>
    </source>
</evidence>
<evidence type="ECO:0000256" key="3">
    <source>
        <dbReference type="ARBA" id="ARBA00022630"/>
    </source>
</evidence>
<keyword evidence="4" id="KW-0288">FMN</keyword>
<gene>
    <name evidence="11" type="ORF">BE221DRAFT_72721</name>
</gene>
<feature type="non-terminal residue" evidence="11">
    <location>
        <position position="1"/>
    </location>
</feature>
<protein>
    <recommendedName>
        <fullName evidence="2">FAD synthase</fullName>
        <ecNumber evidence="2">2.7.7.2</ecNumber>
    </recommendedName>
</protein>
<keyword evidence="8" id="KW-0274">FAD</keyword>
<dbReference type="AlphaFoldDB" id="A0A1Y5IIM5"/>
<dbReference type="GO" id="GO:0003919">
    <property type="term" value="F:FMN adenylyltransferase activity"/>
    <property type="evidence" value="ECO:0007669"/>
    <property type="project" value="UniProtKB-EC"/>
</dbReference>
<keyword evidence="9" id="KW-0067">ATP-binding</keyword>
<dbReference type="InterPro" id="IPR014729">
    <property type="entry name" value="Rossmann-like_a/b/a_fold"/>
</dbReference>
<dbReference type="EMBL" id="KZ155780">
    <property type="protein sequence ID" value="OUS46942.1"/>
    <property type="molecule type" value="Genomic_DNA"/>
</dbReference>
<evidence type="ECO:0000256" key="6">
    <source>
        <dbReference type="ARBA" id="ARBA00022695"/>
    </source>
</evidence>
<dbReference type="AntiFam" id="ANF00231">
    <property type="entry name" value="Shadow ORF (opposite rplA)"/>
</dbReference>
<keyword evidence="3" id="KW-0285">Flavoprotein</keyword>
<evidence type="ECO:0000256" key="5">
    <source>
        <dbReference type="ARBA" id="ARBA00022679"/>
    </source>
</evidence>
<dbReference type="Proteomes" id="UP000195557">
    <property type="component" value="Unassembled WGS sequence"/>
</dbReference>
<dbReference type="GO" id="GO:0006747">
    <property type="term" value="P:FAD biosynthetic process"/>
    <property type="evidence" value="ECO:0007669"/>
    <property type="project" value="UniProtKB-UniPathway"/>
</dbReference>
<evidence type="ECO:0000256" key="7">
    <source>
        <dbReference type="ARBA" id="ARBA00022741"/>
    </source>
</evidence>
<evidence type="ECO:0000256" key="9">
    <source>
        <dbReference type="ARBA" id="ARBA00022840"/>
    </source>
</evidence>
<sequence length="605" mass="66939">LSRDDTGFGDFGASRRDVDLDRRAHGRSNVHRTPVDTLGAHRAVGINCGNNRQEVGREISSREAELAEWHVHNALLVRAELNLTPLELGDRRRHVGRHRTRLRIWHQALRSERATKLGHLRHHVRSRNEQVKVHHTAGNLVNQVIRTRKIGARFLRLHDVSYRYPSATQRSRATADVQLGGFIELGCRPRWHRFLRRAVSLGLLGLLGGQTVLAHSARGRRGRLLELGKVQTRGADRYAREIKSVSPNDATLQGAPRVPSSPGFRVRVRRASRCPSPRVALARALSAPPHARIVTKHSQRARTDGERVFFRAIGSGDRPTAVCLGKFDAMHRGHFALAEAAAARGEVVLVSFAGMAETLGWESRLPITAPSDRTRVLRKWSEKMGGTPVREHSMAFKDVRELSPDAFVEMLARMGVGAVVAGENYKFGYKAVGDSAALKKFGEANGMTVDVVDLVPANTRSRLGLGDQVSSSRVRRALLDGNIEDVNWLLEREHRLVLDVQGERMQNALRAAASADSDDVLISLDAAENQPPNDGAYTARVTIDPSSDEDADVNAKTVDVKVSYGRIAIPRDDLGKLVFARERITVDFVERVSKVYAMGVSGRWG</sequence>
<dbReference type="GO" id="GO:0005524">
    <property type="term" value="F:ATP binding"/>
    <property type="evidence" value="ECO:0007669"/>
    <property type="project" value="UniProtKB-KW"/>
</dbReference>
<keyword evidence="6" id="KW-0548">Nucleotidyltransferase</keyword>
<dbReference type="GO" id="GO:0009231">
    <property type="term" value="P:riboflavin biosynthetic process"/>
    <property type="evidence" value="ECO:0007669"/>
    <property type="project" value="InterPro"/>
</dbReference>
<accession>A0A1Y5IIM5</accession>
<evidence type="ECO:0000259" key="10">
    <source>
        <dbReference type="Pfam" id="PF06574"/>
    </source>
</evidence>
<evidence type="ECO:0000256" key="2">
    <source>
        <dbReference type="ARBA" id="ARBA00012393"/>
    </source>
</evidence>
<dbReference type="UniPathway" id="UPA00277">
    <property type="reaction ID" value="UER00407"/>
</dbReference>
<dbReference type="Pfam" id="PF06574">
    <property type="entry name" value="FAD_syn"/>
    <property type="match status" value="1"/>
</dbReference>
<proteinExistence type="predicted"/>
<evidence type="ECO:0000256" key="4">
    <source>
        <dbReference type="ARBA" id="ARBA00022643"/>
    </source>
</evidence>
<keyword evidence="5" id="KW-0808">Transferase</keyword>
<dbReference type="Gene3D" id="3.40.50.620">
    <property type="entry name" value="HUPs"/>
    <property type="match status" value="1"/>
</dbReference>
<dbReference type="eggNOG" id="ENOG502QVVU">
    <property type="taxonomic scope" value="Eukaryota"/>
</dbReference>
<keyword evidence="7" id="KW-0547">Nucleotide-binding</keyword>
<comment type="pathway">
    <text evidence="1">Cofactor biosynthesis; FAD biosynthesis; FAD from FMN: step 1/1.</text>
</comment>
<dbReference type="InterPro" id="IPR015864">
    <property type="entry name" value="FAD_synthase"/>
</dbReference>
<feature type="domain" description="FAD synthetase" evidence="10">
    <location>
        <begin position="317"/>
        <end position="456"/>
    </location>
</feature>
<evidence type="ECO:0000313" key="11">
    <source>
        <dbReference type="EMBL" id="OUS46942.1"/>
    </source>
</evidence>
<organism evidence="11">
    <name type="scientific">Ostreococcus tauri</name>
    <name type="common">Marine green alga</name>
    <dbReference type="NCBI Taxonomy" id="70448"/>
    <lineage>
        <taxon>Eukaryota</taxon>
        <taxon>Viridiplantae</taxon>
        <taxon>Chlorophyta</taxon>
        <taxon>Mamiellophyceae</taxon>
        <taxon>Mamiellales</taxon>
        <taxon>Bathycoccaceae</taxon>
        <taxon>Ostreococcus</taxon>
    </lineage>
</organism>
<name>A0A1Y5IIM5_OSTTA</name>
<reference evidence="11" key="1">
    <citation type="submission" date="2017-04" db="EMBL/GenBank/DDBJ databases">
        <title>Population genomics of picophytoplankton unveils novel chromosome hypervariability.</title>
        <authorList>
            <consortium name="DOE Joint Genome Institute"/>
            <person name="Blanc-Mathieu R."/>
            <person name="Krasovec M."/>
            <person name="Hebrard M."/>
            <person name="Yau S."/>
            <person name="Desgranges E."/>
            <person name="Martin J."/>
            <person name="Schackwitz W."/>
            <person name="Kuo A."/>
            <person name="Salin G."/>
            <person name="Donnadieu C."/>
            <person name="Desdevises Y."/>
            <person name="Sanchez-Ferandin S."/>
            <person name="Moreau H."/>
            <person name="Rivals E."/>
            <person name="Grigoriev I.V."/>
            <person name="Grimsley N."/>
            <person name="Eyre-Walker A."/>
            <person name="Piganeau G."/>
        </authorList>
    </citation>
    <scope>NUCLEOTIDE SEQUENCE [LARGE SCALE GENOMIC DNA]</scope>
    <source>
        <strain evidence="11">RCC 1115</strain>
    </source>
</reference>
<dbReference type="SUPFAM" id="SSF52374">
    <property type="entry name" value="Nucleotidylyl transferase"/>
    <property type="match status" value="1"/>
</dbReference>
<evidence type="ECO:0000256" key="8">
    <source>
        <dbReference type="ARBA" id="ARBA00022827"/>
    </source>
</evidence>
<dbReference type="EC" id="2.7.7.2" evidence="2"/>